<keyword evidence="3" id="KW-1185">Reference proteome</keyword>
<protein>
    <submittedName>
        <fullName evidence="2">Uncharacterized protein</fullName>
    </submittedName>
</protein>
<evidence type="ECO:0000313" key="3">
    <source>
        <dbReference type="Proteomes" id="UP000630936"/>
    </source>
</evidence>
<gene>
    <name evidence="2" type="ORF">GCM10010387_67390</name>
</gene>
<dbReference type="AlphaFoldDB" id="A0A918QSH7"/>
<comment type="caution">
    <text evidence="2">The sequence shown here is derived from an EMBL/GenBank/DDBJ whole genome shotgun (WGS) entry which is preliminary data.</text>
</comment>
<accession>A0A918QSH7</accession>
<sequence>MTTEKKPPVVRKPKTYAATLEELRKQRDAIKRAEAAKTNATARRDVLIAHAATFAEATGPTIAQSAGVVPARVSQIAPVRKSRAAAITSEADMASAPQVKAAVRTARRAGVIGSATEPAEAPAPKLTGAAGAVAERLAAVHGVKPTLPGADDYAADLLTATQRSPRDLPGIGDTPVTIEMGSASKRKWTPQRARVTAVAAPDGTMFLKGQETRLLVRGRSAGAWLQALPPEVERLVFVGAPVWHTDRDTTMTYDVNEWLSADLPEGWEHGRHFPHERHPVARYTWTGEGRRRNVELQHLGTWVPGVDESDPRVAWHAFRMLRDTIRARWGTDSVELLGSPTTLGQDLWARTIPQNTEYPIMSTELRELIQTTSGQGRFELFTPPTVPEKLPSVHYYDCTFAYAGLTWGLAVGNPSRVTAREYENAPKGAKEKWMRGRGRWHVRATVPADWAHVGLLPCSGHGGWEYPSTPGRTFTSWASGPEIWLALQKGWHVEVLDGITWAEGKPLNLWRDKLVESWHALTSMSQQTGPGYREAALLAAKMVRSILLFTIGSFHSKGGQRKGLAVTEDQIPASARRAEERGGAWVWESSKQQSGDYRHPEWSAEVYGRMRARLLAGPAGTGALSVAPSEVIAFRSDAMLLTRATGWANPESTPGRFRLKGSLGSVAAPLNEGELLALRDAAEAAR</sequence>
<dbReference type="RefSeq" id="WP_190127130.1">
    <property type="nucleotide sequence ID" value="NZ_BMWG01000047.1"/>
</dbReference>
<keyword evidence="1" id="KW-0175">Coiled coil</keyword>
<proteinExistence type="predicted"/>
<feature type="coiled-coil region" evidence="1">
    <location>
        <begin position="16"/>
        <end position="43"/>
    </location>
</feature>
<reference evidence="2" key="1">
    <citation type="journal article" date="2014" name="Int. J. Syst. Evol. Microbiol.">
        <title>Complete genome sequence of Corynebacterium casei LMG S-19264T (=DSM 44701T), isolated from a smear-ripened cheese.</title>
        <authorList>
            <consortium name="US DOE Joint Genome Institute (JGI-PGF)"/>
            <person name="Walter F."/>
            <person name="Albersmeier A."/>
            <person name="Kalinowski J."/>
            <person name="Ruckert C."/>
        </authorList>
    </citation>
    <scope>NUCLEOTIDE SEQUENCE</scope>
    <source>
        <strain evidence="2">JCM 4988</strain>
    </source>
</reference>
<evidence type="ECO:0000313" key="2">
    <source>
        <dbReference type="EMBL" id="GGZ64834.1"/>
    </source>
</evidence>
<dbReference type="EMBL" id="BMWG01000047">
    <property type="protein sequence ID" value="GGZ64834.1"/>
    <property type="molecule type" value="Genomic_DNA"/>
</dbReference>
<dbReference type="Proteomes" id="UP000630936">
    <property type="component" value="Unassembled WGS sequence"/>
</dbReference>
<organism evidence="2 3">
    <name type="scientific">Streptomyces inusitatus</name>
    <dbReference type="NCBI Taxonomy" id="68221"/>
    <lineage>
        <taxon>Bacteria</taxon>
        <taxon>Bacillati</taxon>
        <taxon>Actinomycetota</taxon>
        <taxon>Actinomycetes</taxon>
        <taxon>Kitasatosporales</taxon>
        <taxon>Streptomycetaceae</taxon>
        <taxon>Streptomyces</taxon>
    </lineage>
</organism>
<evidence type="ECO:0000256" key="1">
    <source>
        <dbReference type="SAM" id="Coils"/>
    </source>
</evidence>
<name>A0A918QSH7_9ACTN</name>
<reference evidence="2" key="2">
    <citation type="submission" date="2020-09" db="EMBL/GenBank/DDBJ databases">
        <authorList>
            <person name="Sun Q."/>
            <person name="Ohkuma M."/>
        </authorList>
    </citation>
    <scope>NUCLEOTIDE SEQUENCE</scope>
    <source>
        <strain evidence="2">JCM 4988</strain>
    </source>
</reference>